<dbReference type="AlphaFoldDB" id="A0AA38PJM9"/>
<proteinExistence type="predicted"/>
<name>A0AA38PJM9_9AGAR</name>
<reference evidence="2" key="1">
    <citation type="submission" date="2022-08" db="EMBL/GenBank/DDBJ databases">
        <authorList>
            <consortium name="DOE Joint Genome Institute"/>
            <person name="Min B."/>
            <person name="Riley R."/>
            <person name="Sierra-Patev S."/>
            <person name="Naranjo-Ortiz M."/>
            <person name="Looney B."/>
            <person name="Konkel Z."/>
            <person name="Slot J.C."/>
            <person name="Sakamoto Y."/>
            <person name="Steenwyk J.L."/>
            <person name="Rokas A."/>
            <person name="Carro J."/>
            <person name="Camarero S."/>
            <person name="Ferreira P."/>
            <person name="Molpeceres G."/>
            <person name="Ruiz-Duenas F.J."/>
            <person name="Serrano A."/>
            <person name="Henrissat B."/>
            <person name="Drula E."/>
            <person name="Hughes K.W."/>
            <person name="Mata J.L."/>
            <person name="Ishikawa N.K."/>
            <person name="Vargas-Isla R."/>
            <person name="Ushijima S."/>
            <person name="Smith C.A."/>
            <person name="Ahrendt S."/>
            <person name="Andreopoulos W."/>
            <person name="He G."/>
            <person name="Labutti K."/>
            <person name="Lipzen A."/>
            <person name="Ng V."/>
            <person name="Sandor L."/>
            <person name="Barry K."/>
            <person name="Martinez A.T."/>
            <person name="Xiao Y."/>
            <person name="Gibbons J.G."/>
            <person name="Terashima K."/>
            <person name="Hibbett D.S."/>
            <person name="Grigoriev I.V."/>
        </authorList>
    </citation>
    <scope>NUCLEOTIDE SEQUENCE</scope>
    <source>
        <strain evidence="2">TFB9207</strain>
    </source>
</reference>
<evidence type="ECO:0000256" key="1">
    <source>
        <dbReference type="SAM" id="MobiDB-lite"/>
    </source>
</evidence>
<keyword evidence="3" id="KW-1185">Reference proteome</keyword>
<accession>A0AA38PJM9</accession>
<feature type="region of interest" description="Disordered" evidence="1">
    <location>
        <begin position="143"/>
        <end position="186"/>
    </location>
</feature>
<gene>
    <name evidence="2" type="ORF">F5878DRAFT_207789</name>
</gene>
<protein>
    <submittedName>
        <fullName evidence="2">Uncharacterized protein</fullName>
    </submittedName>
</protein>
<feature type="region of interest" description="Disordered" evidence="1">
    <location>
        <begin position="98"/>
        <end position="128"/>
    </location>
</feature>
<evidence type="ECO:0000313" key="2">
    <source>
        <dbReference type="EMBL" id="KAJ3843926.1"/>
    </source>
</evidence>
<sequence>MEPHVEVALQTSPNGEQDDSQIEDLLSSFYFDNSVKRQTTEEGPRWVYNKLAKLNLTLTETLPCDHSFSTGEHLHPIYEEQEDGMFYDLYGAFEEEERPCYASESSDDETSEASSHYGPKEVLPNIERNPSSFWPLIEEDDDEARDVELSSQTPDLDIILGEDVKDEVEEEEEGRHRGRSRGVPARLARWAQSRKIRAHEFTQECHDHGGDMKEKD</sequence>
<comment type="caution">
    <text evidence="2">The sequence shown here is derived from an EMBL/GenBank/DDBJ whole genome shotgun (WGS) entry which is preliminary data.</text>
</comment>
<evidence type="ECO:0000313" key="3">
    <source>
        <dbReference type="Proteomes" id="UP001163846"/>
    </source>
</evidence>
<dbReference type="Proteomes" id="UP001163846">
    <property type="component" value="Unassembled WGS sequence"/>
</dbReference>
<organism evidence="2 3">
    <name type="scientific">Lentinula raphanica</name>
    <dbReference type="NCBI Taxonomy" id="153919"/>
    <lineage>
        <taxon>Eukaryota</taxon>
        <taxon>Fungi</taxon>
        <taxon>Dikarya</taxon>
        <taxon>Basidiomycota</taxon>
        <taxon>Agaricomycotina</taxon>
        <taxon>Agaricomycetes</taxon>
        <taxon>Agaricomycetidae</taxon>
        <taxon>Agaricales</taxon>
        <taxon>Marasmiineae</taxon>
        <taxon>Omphalotaceae</taxon>
        <taxon>Lentinula</taxon>
    </lineage>
</organism>
<dbReference type="EMBL" id="MU805964">
    <property type="protein sequence ID" value="KAJ3843926.1"/>
    <property type="molecule type" value="Genomic_DNA"/>
</dbReference>